<keyword evidence="1" id="KW-0732">Signal</keyword>
<feature type="chain" id="PRO_5045381667" description="Secreted protein" evidence="1">
    <location>
        <begin position="19"/>
        <end position="198"/>
    </location>
</feature>
<evidence type="ECO:0008006" key="4">
    <source>
        <dbReference type="Google" id="ProtNLM"/>
    </source>
</evidence>
<organism evidence="2 3">
    <name type="scientific">Amycolatopsis rubida</name>
    <dbReference type="NCBI Taxonomy" id="112413"/>
    <lineage>
        <taxon>Bacteria</taxon>
        <taxon>Bacillati</taxon>
        <taxon>Actinomycetota</taxon>
        <taxon>Actinomycetes</taxon>
        <taxon>Pseudonocardiales</taxon>
        <taxon>Pseudonocardiaceae</taxon>
        <taxon>Amycolatopsis</taxon>
    </lineage>
</organism>
<feature type="signal peptide" evidence="1">
    <location>
        <begin position="1"/>
        <end position="18"/>
    </location>
</feature>
<proteinExistence type="predicted"/>
<accession>A0ABX0C4H0</accession>
<dbReference type="RefSeq" id="WP_157905017.1">
    <property type="nucleotide sequence ID" value="NZ_JAAGNC010000159.1"/>
</dbReference>
<evidence type="ECO:0000256" key="1">
    <source>
        <dbReference type="SAM" id="SignalP"/>
    </source>
</evidence>
<protein>
    <recommendedName>
        <fullName evidence="4">Secreted protein</fullName>
    </recommendedName>
</protein>
<dbReference type="EMBL" id="JAAGNC010000159">
    <property type="protein sequence ID" value="NEC59921.1"/>
    <property type="molecule type" value="Genomic_DNA"/>
</dbReference>
<comment type="caution">
    <text evidence="2">The sequence shown here is derived from an EMBL/GenBank/DDBJ whole genome shotgun (WGS) entry which is preliminary data.</text>
</comment>
<dbReference type="Proteomes" id="UP000470404">
    <property type="component" value="Unassembled WGS sequence"/>
</dbReference>
<sequence>MAAMVATTTLTGVTAASAADTMNWVYRAYGSTVDKAVAAVQALKATYGGTRCAGVSAGGTPIGFGYEAGMSCQIPTFSTQNMLYWSFGASGNTADSAEAAALEIARKSGGPGTTMCSAFGDSITVDGGFMMSIRCYVPKIDVDQYLLWPYLGAGTTIDSAMNSAVAGLGSGDRFCTGGRATPTQDGNWKTGIQCYTPK</sequence>
<name>A0ABX0C4H0_9PSEU</name>
<evidence type="ECO:0000313" key="2">
    <source>
        <dbReference type="EMBL" id="NEC59921.1"/>
    </source>
</evidence>
<evidence type="ECO:0000313" key="3">
    <source>
        <dbReference type="Proteomes" id="UP000470404"/>
    </source>
</evidence>
<keyword evidence="3" id="KW-1185">Reference proteome</keyword>
<gene>
    <name evidence="2" type="ORF">G3I59_31135</name>
</gene>
<reference evidence="2 3" key="1">
    <citation type="submission" date="2020-01" db="EMBL/GenBank/DDBJ databases">
        <title>Insect and environment-associated Actinomycetes.</title>
        <authorList>
            <person name="Currrie C."/>
            <person name="Chevrette M."/>
            <person name="Carlson C."/>
            <person name="Stubbendieck R."/>
            <person name="Wendt-Pienkowski E."/>
        </authorList>
    </citation>
    <scope>NUCLEOTIDE SEQUENCE [LARGE SCALE GENOMIC DNA]</scope>
    <source>
        <strain evidence="2 3">SID8386</strain>
    </source>
</reference>